<comment type="catalytic activity">
    <reaction evidence="6">
        <text>ATP + H2O = ADP + phosphate + H(+)</text>
        <dbReference type="Rhea" id="RHEA:13065"/>
        <dbReference type="ChEBI" id="CHEBI:15377"/>
        <dbReference type="ChEBI" id="CHEBI:15378"/>
        <dbReference type="ChEBI" id="CHEBI:30616"/>
        <dbReference type="ChEBI" id="CHEBI:43474"/>
        <dbReference type="ChEBI" id="CHEBI:456216"/>
        <dbReference type="EC" id="3.6.4.13"/>
    </reaction>
</comment>
<dbReference type="FunFam" id="3.40.50.300:FF:000145">
    <property type="entry name" value="probable ATP-dependent RNA helicase DHX40"/>
    <property type="match status" value="1"/>
</dbReference>
<evidence type="ECO:0000256" key="5">
    <source>
        <dbReference type="ARBA" id="ARBA00022840"/>
    </source>
</evidence>
<sequence length="508" mass="57350">LVGYQVRFDDCTSSSTQIKYLTDGCLLREFIDDPELLDYSIVVLDEAHERSLDTDILFGLIKRLFIAKSSKTTTRKHPLKIIVMSASLNHKKFSKFFGSCPVLEIPGRTFPVKNVYCNHIGKDSINTPNYLTKAVNKAMTIHTECPSGHILLFLTGQDEIERCCDQLFEKAENLDYRYDVCSHDVDAMLVLPLYGSMSTELQKRVFAPVEDGVRKVVVATNIAATSLTIEGIRYVIDCGFVKQLSFNPRTGLDSLNIVLISQSEALQRAGRAGRTTEGICYRLYTRDVYDDVMSAETAPEIQRTNLAKVVLYLKTMGIHDVIRFDYIDPPEEKMVMEAVKQLYILGALDRDGGITAIGHNMVLFPLSPCLSRILLASLEFNCVESILIIVAMLSVEDVFLRPGDRKKFSKASKVWAELAASAGGNNDFLTLLYVFEECFRSVEPAKWCREHFLHWRAVKTAANILEQLKSIMQRQKMEENSKKPTRQKSNKEAILKALCQGLFHNTAR</sequence>
<dbReference type="CDD" id="cd18791">
    <property type="entry name" value="SF2_C_RHA"/>
    <property type="match status" value="1"/>
</dbReference>
<dbReference type="InterPro" id="IPR001650">
    <property type="entry name" value="Helicase_C-like"/>
</dbReference>
<evidence type="ECO:0000256" key="2">
    <source>
        <dbReference type="ARBA" id="ARBA00022741"/>
    </source>
</evidence>
<evidence type="ECO:0000256" key="3">
    <source>
        <dbReference type="ARBA" id="ARBA00022801"/>
    </source>
</evidence>
<keyword evidence="8" id="KW-1185">Reference proteome</keyword>
<keyword evidence="3" id="KW-0378">Hydrolase</keyword>
<dbReference type="PROSITE" id="PS51194">
    <property type="entry name" value="HELICASE_CTER"/>
    <property type="match status" value="1"/>
</dbReference>
<dbReference type="GO" id="GO:0003723">
    <property type="term" value="F:RNA binding"/>
    <property type="evidence" value="ECO:0007669"/>
    <property type="project" value="TreeGrafter"/>
</dbReference>
<dbReference type="AlphaFoldDB" id="A0A7D9LF17"/>
<dbReference type="Gene3D" id="3.40.50.300">
    <property type="entry name" value="P-loop containing nucleotide triphosphate hydrolases"/>
    <property type="match status" value="2"/>
</dbReference>
<dbReference type="EMBL" id="CACRXK020017822">
    <property type="protein sequence ID" value="CAB4031680.1"/>
    <property type="molecule type" value="Genomic_DNA"/>
</dbReference>
<dbReference type="SMART" id="SM00847">
    <property type="entry name" value="HA2"/>
    <property type="match status" value="1"/>
</dbReference>
<feature type="non-terminal residue" evidence="7">
    <location>
        <position position="1"/>
    </location>
</feature>
<dbReference type="EC" id="3.6.4.13" evidence="1"/>
<dbReference type="PANTHER" id="PTHR18934">
    <property type="entry name" value="ATP-DEPENDENT RNA HELICASE"/>
    <property type="match status" value="1"/>
</dbReference>
<dbReference type="Pfam" id="PF04408">
    <property type="entry name" value="WHD_HA2"/>
    <property type="match status" value="1"/>
</dbReference>
<keyword evidence="4 7" id="KW-0347">Helicase</keyword>
<evidence type="ECO:0000256" key="4">
    <source>
        <dbReference type="ARBA" id="ARBA00022806"/>
    </source>
</evidence>
<dbReference type="GO" id="GO:0016787">
    <property type="term" value="F:hydrolase activity"/>
    <property type="evidence" value="ECO:0007669"/>
    <property type="project" value="UniProtKB-KW"/>
</dbReference>
<dbReference type="InterPro" id="IPR014001">
    <property type="entry name" value="Helicase_ATP-bd"/>
</dbReference>
<dbReference type="Gene3D" id="1.20.120.1080">
    <property type="match status" value="1"/>
</dbReference>
<feature type="non-terminal residue" evidence="7">
    <location>
        <position position="508"/>
    </location>
</feature>
<keyword evidence="2" id="KW-0547">Nucleotide-binding</keyword>
<dbReference type="InterPro" id="IPR007502">
    <property type="entry name" value="Helicase-assoc_dom"/>
</dbReference>
<evidence type="ECO:0000256" key="6">
    <source>
        <dbReference type="ARBA" id="ARBA00047984"/>
    </source>
</evidence>
<name>A0A7D9LF17_PARCT</name>
<dbReference type="PROSITE" id="PS51192">
    <property type="entry name" value="HELICASE_ATP_BIND_1"/>
    <property type="match status" value="1"/>
</dbReference>
<dbReference type="PROSITE" id="PS00690">
    <property type="entry name" value="DEAH_ATP_HELICASE"/>
    <property type="match status" value="1"/>
</dbReference>
<dbReference type="GO" id="GO:0034458">
    <property type="term" value="F:3'-5' RNA helicase activity"/>
    <property type="evidence" value="ECO:0007669"/>
    <property type="project" value="TreeGrafter"/>
</dbReference>
<protein>
    <recommendedName>
        <fullName evidence="1">RNA helicase</fullName>
        <ecNumber evidence="1">3.6.4.13</ecNumber>
    </recommendedName>
</protein>
<dbReference type="InterPro" id="IPR027417">
    <property type="entry name" value="P-loop_NTPase"/>
</dbReference>
<gene>
    <name evidence="7" type="ORF">PACLA_8A046872</name>
</gene>
<accession>A0A7D9LF17</accession>
<dbReference type="Pfam" id="PF00271">
    <property type="entry name" value="Helicase_C"/>
    <property type="match status" value="1"/>
</dbReference>
<dbReference type="GO" id="GO:0005524">
    <property type="term" value="F:ATP binding"/>
    <property type="evidence" value="ECO:0007669"/>
    <property type="project" value="UniProtKB-KW"/>
</dbReference>
<dbReference type="SUPFAM" id="SSF52540">
    <property type="entry name" value="P-loop containing nucleoside triphosphate hydrolases"/>
    <property type="match status" value="1"/>
</dbReference>
<evidence type="ECO:0000256" key="1">
    <source>
        <dbReference type="ARBA" id="ARBA00012552"/>
    </source>
</evidence>
<proteinExistence type="predicted"/>
<dbReference type="Proteomes" id="UP001152795">
    <property type="component" value="Unassembled WGS sequence"/>
</dbReference>
<dbReference type="PANTHER" id="PTHR18934:SF271">
    <property type="entry name" value="ATP-DEPENDENT RNA HELICASE DHX40-RELATED"/>
    <property type="match status" value="1"/>
</dbReference>
<evidence type="ECO:0000313" key="8">
    <source>
        <dbReference type="Proteomes" id="UP001152795"/>
    </source>
</evidence>
<organism evidence="7 8">
    <name type="scientific">Paramuricea clavata</name>
    <name type="common">Red gorgonian</name>
    <name type="synonym">Violescent sea-whip</name>
    <dbReference type="NCBI Taxonomy" id="317549"/>
    <lineage>
        <taxon>Eukaryota</taxon>
        <taxon>Metazoa</taxon>
        <taxon>Cnidaria</taxon>
        <taxon>Anthozoa</taxon>
        <taxon>Octocorallia</taxon>
        <taxon>Malacalcyonacea</taxon>
        <taxon>Plexauridae</taxon>
        <taxon>Paramuricea</taxon>
    </lineage>
</organism>
<reference evidence="7" key="1">
    <citation type="submission" date="2020-04" db="EMBL/GenBank/DDBJ databases">
        <authorList>
            <person name="Alioto T."/>
            <person name="Alioto T."/>
            <person name="Gomez Garrido J."/>
        </authorList>
    </citation>
    <scope>NUCLEOTIDE SEQUENCE</scope>
    <source>
        <strain evidence="7">A484AB</strain>
    </source>
</reference>
<keyword evidence="5" id="KW-0067">ATP-binding</keyword>
<dbReference type="InterPro" id="IPR002464">
    <property type="entry name" value="DNA/RNA_helicase_DEAH_CS"/>
</dbReference>
<dbReference type="OrthoDB" id="10253254at2759"/>
<comment type="caution">
    <text evidence="7">The sequence shown here is derived from an EMBL/GenBank/DDBJ whole genome shotgun (WGS) entry which is preliminary data.</text>
</comment>
<dbReference type="Pfam" id="PF21010">
    <property type="entry name" value="HA2_C"/>
    <property type="match status" value="1"/>
</dbReference>
<dbReference type="SMART" id="SM00490">
    <property type="entry name" value="HELICc"/>
    <property type="match status" value="1"/>
</dbReference>
<evidence type="ECO:0000313" key="7">
    <source>
        <dbReference type="EMBL" id="CAB4031680.1"/>
    </source>
</evidence>
<dbReference type="InterPro" id="IPR048333">
    <property type="entry name" value="HA2_WH"/>
</dbReference>